<keyword evidence="3" id="KW-1003">Cell membrane</keyword>
<gene>
    <name evidence="9" type="ORF">D6858_05220</name>
</gene>
<dbReference type="GO" id="GO:0005886">
    <property type="term" value="C:plasma membrane"/>
    <property type="evidence" value="ECO:0007669"/>
    <property type="project" value="UniProtKB-SubCell"/>
</dbReference>
<evidence type="ECO:0000259" key="8">
    <source>
        <dbReference type="PROSITE" id="PS50850"/>
    </source>
</evidence>
<dbReference type="InterPro" id="IPR010290">
    <property type="entry name" value="TM_effector"/>
</dbReference>
<feature type="transmembrane region" description="Helical" evidence="7">
    <location>
        <begin position="121"/>
        <end position="141"/>
    </location>
</feature>
<feature type="transmembrane region" description="Helical" evidence="7">
    <location>
        <begin position="189"/>
        <end position="206"/>
    </location>
</feature>
<keyword evidence="5 7" id="KW-1133">Transmembrane helix</keyword>
<dbReference type="Gene3D" id="1.20.1250.20">
    <property type="entry name" value="MFS general substrate transporter like domains"/>
    <property type="match status" value="1"/>
</dbReference>
<feature type="transmembrane region" description="Helical" evidence="7">
    <location>
        <begin position="359"/>
        <end position="378"/>
    </location>
</feature>
<dbReference type="RefSeq" id="WP_120108005.1">
    <property type="nucleotide sequence ID" value="NZ_RAHJ01000014.1"/>
</dbReference>
<dbReference type="PANTHER" id="PTHR23513">
    <property type="entry name" value="INTEGRAL MEMBRANE EFFLUX PROTEIN-RELATED"/>
    <property type="match status" value="1"/>
</dbReference>
<dbReference type="Proteomes" id="UP000284322">
    <property type="component" value="Unassembled WGS sequence"/>
</dbReference>
<feature type="transmembrane region" description="Helical" evidence="7">
    <location>
        <begin position="94"/>
        <end position="115"/>
    </location>
</feature>
<feature type="transmembrane region" description="Helical" evidence="7">
    <location>
        <begin position="238"/>
        <end position="259"/>
    </location>
</feature>
<dbReference type="Pfam" id="PF05977">
    <property type="entry name" value="MFS_3"/>
    <property type="match status" value="1"/>
</dbReference>
<feature type="transmembrane region" description="Helical" evidence="7">
    <location>
        <begin position="271"/>
        <end position="289"/>
    </location>
</feature>
<dbReference type="GO" id="GO:0022857">
    <property type="term" value="F:transmembrane transporter activity"/>
    <property type="evidence" value="ECO:0007669"/>
    <property type="project" value="InterPro"/>
</dbReference>
<evidence type="ECO:0000256" key="4">
    <source>
        <dbReference type="ARBA" id="ARBA00022692"/>
    </source>
</evidence>
<evidence type="ECO:0000256" key="6">
    <source>
        <dbReference type="ARBA" id="ARBA00023136"/>
    </source>
</evidence>
<dbReference type="InterPro" id="IPR036259">
    <property type="entry name" value="MFS_trans_sf"/>
</dbReference>
<evidence type="ECO:0000256" key="1">
    <source>
        <dbReference type="ARBA" id="ARBA00004651"/>
    </source>
</evidence>
<protein>
    <submittedName>
        <fullName evidence="9">MFS transporter</fullName>
    </submittedName>
</protein>
<comment type="subcellular location">
    <subcellularLocation>
        <location evidence="1">Cell membrane</location>
        <topology evidence="1">Multi-pass membrane protein</topology>
    </subcellularLocation>
</comment>
<feature type="transmembrane region" description="Helical" evidence="7">
    <location>
        <begin position="60"/>
        <end position="82"/>
    </location>
</feature>
<feature type="domain" description="Major facilitator superfamily (MFS) profile" evidence="8">
    <location>
        <begin position="28"/>
        <end position="413"/>
    </location>
</feature>
<keyword evidence="10" id="KW-1185">Reference proteome</keyword>
<keyword evidence="6 7" id="KW-0472">Membrane</keyword>
<comment type="caution">
    <text evidence="9">The sequence shown here is derived from an EMBL/GenBank/DDBJ whole genome shotgun (WGS) entry which is preliminary data.</text>
</comment>
<evidence type="ECO:0000313" key="10">
    <source>
        <dbReference type="Proteomes" id="UP000284322"/>
    </source>
</evidence>
<evidence type="ECO:0000313" key="9">
    <source>
        <dbReference type="EMBL" id="RJX69347.1"/>
    </source>
</evidence>
<dbReference type="OrthoDB" id="9809918at2"/>
<dbReference type="CDD" id="cd06173">
    <property type="entry name" value="MFS_MefA_like"/>
    <property type="match status" value="1"/>
</dbReference>
<keyword evidence="2" id="KW-0813">Transport</keyword>
<evidence type="ECO:0000256" key="5">
    <source>
        <dbReference type="ARBA" id="ARBA00022989"/>
    </source>
</evidence>
<dbReference type="PROSITE" id="PS50850">
    <property type="entry name" value="MFS"/>
    <property type="match status" value="1"/>
</dbReference>
<keyword evidence="4 7" id="KW-0812">Transmembrane</keyword>
<dbReference type="InterPro" id="IPR020846">
    <property type="entry name" value="MFS_dom"/>
</dbReference>
<reference evidence="9 10" key="1">
    <citation type="submission" date="2018-09" db="EMBL/GenBank/DDBJ databases">
        <title>Altererythrobacter sp.Ery1 and Ery12, the genome sequencing of novel strains in genus Alterythrobacter.</title>
        <authorList>
            <person name="Cheng H."/>
            <person name="Wu Y.-H."/>
            <person name="Fang C."/>
            <person name="Xu X.-W."/>
        </authorList>
    </citation>
    <scope>NUCLEOTIDE SEQUENCE [LARGE SCALE GENOMIC DNA]</scope>
    <source>
        <strain evidence="9 10">Ery12</strain>
    </source>
</reference>
<accession>A0A419R490</accession>
<evidence type="ECO:0000256" key="7">
    <source>
        <dbReference type="SAM" id="Phobius"/>
    </source>
</evidence>
<evidence type="ECO:0000256" key="3">
    <source>
        <dbReference type="ARBA" id="ARBA00022475"/>
    </source>
</evidence>
<feature type="transmembrane region" description="Helical" evidence="7">
    <location>
        <begin position="301"/>
        <end position="319"/>
    </location>
</feature>
<proteinExistence type="predicted"/>
<feature type="transmembrane region" description="Helical" evidence="7">
    <location>
        <begin position="384"/>
        <end position="405"/>
    </location>
</feature>
<evidence type="ECO:0000256" key="2">
    <source>
        <dbReference type="ARBA" id="ARBA00022448"/>
    </source>
</evidence>
<sequence length="421" mass="44269">MPPNPDSSHAHKGLLASGKTLAPFGYPAFRAIWIANLVSNLGSMIQSVAAAWLMTDLTNSHVLIALVQASTTLPIMAFGVFAGAIADNFDRRRVMLAAQSGMLLISTALALVSWAGMIGPWSLLLFTLLVGIGTALNSPAWQASVRAQVGKRDLPQAISLNSVAFNLARSVGPALGGVLISLWSTSLAFALNALSYTLLIVVLLRWRPQISPPRRIPMMASIAIGLRFCAGSGSVRRILIRGFCLGVGFAGYAALLPVIVRNRLHGSEIDYGLMLGGFGIASILAALFVSNLRRRIGSEAVVGIGTIAFIIGYLILMQAGNMPAAIPAAFAAGSGWVLALTTINVAMQVRAPEEILGRCMSIYQATTFGGMALGAWGWGTLSDYTTIPLTLAAAGAWLTLSLVLLRLLAPMPMKGEGIAED</sequence>
<feature type="transmembrane region" description="Helical" evidence="7">
    <location>
        <begin position="31"/>
        <end position="54"/>
    </location>
</feature>
<dbReference type="AlphaFoldDB" id="A0A419R490"/>
<dbReference type="SUPFAM" id="SSF103473">
    <property type="entry name" value="MFS general substrate transporter"/>
    <property type="match status" value="1"/>
</dbReference>
<feature type="transmembrane region" description="Helical" evidence="7">
    <location>
        <begin position="325"/>
        <end position="347"/>
    </location>
</feature>
<organism evidence="9 10">
    <name type="scientific">Tsuneonella suprasediminis</name>
    <dbReference type="NCBI Taxonomy" id="2306996"/>
    <lineage>
        <taxon>Bacteria</taxon>
        <taxon>Pseudomonadati</taxon>
        <taxon>Pseudomonadota</taxon>
        <taxon>Alphaproteobacteria</taxon>
        <taxon>Sphingomonadales</taxon>
        <taxon>Erythrobacteraceae</taxon>
        <taxon>Tsuneonella</taxon>
    </lineage>
</organism>
<dbReference type="EMBL" id="RAHJ01000014">
    <property type="protein sequence ID" value="RJX69347.1"/>
    <property type="molecule type" value="Genomic_DNA"/>
</dbReference>
<name>A0A419R490_9SPHN</name>
<dbReference type="PANTHER" id="PTHR23513:SF11">
    <property type="entry name" value="STAPHYLOFERRIN A TRANSPORTER"/>
    <property type="match status" value="1"/>
</dbReference>